<organism evidence="1 2">
    <name type="scientific">Methanochimaera problematica</name>
    <dbReference type="NCBI Taxonomy" id="2609417"/>
    <lineage>
        <taxon>Archaea</taxon>
        <taxon>Methanobacteriati</taxon>
        <taxon>Methanobacteriota</taxon>
        <taxon>Stenosarchaea group</taxon>
        <taxon>Methanomicrobia</taxon>
        <taxon>Methanomicrobiales</taxon>
        <taxon>Methanomicrobiaceae</taxon>
        <taxon>Methanochimaera</taxon>
    </lineage>
</organism>
<accession>A0AA97FDA4</accession>
<keyword evidence="2" id="KW-1185">Reference proteome</keyword>
<proteinExistence type="predicted"/>
<protein>
    <submittedName>
        <fullName evidence="1">Uncharacterized protein</fullName>
    </submittedName>
</protein>
<dbReference type="Proteomes" id="UP001301797">
    <property type="component" value="Chromosome"/>
</dbReference>
<sequence length="115" mass="13569">MTSWFNGQIWNADYKKEAKEDNRSYLHQSDIEEILGALTSLFSKIPIISRQFDLAVVLTKPAMKLEIIKLPEFKDRICMRKIILVFKMPLKIYFLHLRSPYSKKEKGVFKLGYLI</sequence>
<dbReference type="EMBL" id="CP043875">
    <property type="protein sequence ID" value="WOF15923.1"/>
    <property type="molecule type" value="Genomic_DNA"/>
</dbReference>
<gene>
    <name evidence="1" type="ORF">F1737_04030</name>
</gene>
<name>A0AA97FDA4_9EURY</name>
<dbReference type="AlphaFoldDB" id="A0AA97FDA4"/>
<reference evidence="1 2" key="1">
    <citation type="submission" date="2019-09" db="EMBL/GenBank/DDBJ databases">
        <title>The complete genome of Methanoplanus sp. FWC-SCC4.</title>
        <authorList>
            <person name="Chen S.-C."/>
            <person name="Zhou Y.-Z."/>
            <person name="Lai M.-C."/>
        </authorList>
    </citation>
    <scope>NUCLEOTIDE SEQUENCE [LARGE SCALE GENOMIC DNA]</scope>
    <source>
        <strain evidence="1 2">FWC-SCC4</strain>
    </source>
</reference>
<evidence type="ECO:0000313" key="1">
    <source>
        <dbReference type="EMBL" id="WOF15923.1"/>
    </source>
</evidence>
<evidence type="ECO:0000313" key="2">
    <source>
        <dbReference type="Proteomes" id="UP001301797"/>
    </source>
</evidence>
<dbReference type="KEGG" id="mefw:F1737_04030"/>